<dbReference type="SUPFAM" id="SSF55073">
    <property type="entry name" value="Nucleotide cyclase"/>
    <property type="match status" value="1"/>
</dbReference>
<dbReference type="EC" id="3.1.4.52" evidence="2"/>
<feature type="transmembrane region" description="Helical" evidence="6">
    <location>
        <begin position="179"/>
        <end position="200"/>
    </location>
</feature>
<evidence type="ECO:0000313" key="10">
    <source>
        <dbReference type="Proteomes" id="UP000568664"/>
    </source>
</evidence>
<dbReference type="FunFam" id="3.30.70.270:FF:000001">
    <property type="entry name" value="Diguanylate cyclase domain protein"/>
    <property type="match status" value="1"/>
</dbReference>
<name>A0A7Y0L9H7_9GAMM</name>
<comment type="caution">
    <text evidence="9">The sequence shown here is derived from an EMBL/GenBank/DDBJ whole genome shotgun (WGS) entry which is preliminary data.</text>
</comment>
<dbReference type="GO" id="GO:0071732">
    <property type="term" value="P:cellular response to nitric oxide"/>
    <property type="evidence" value="ECO:0007669"/>
    <property type="project" value="UniProtKB-ARBA"/>
</dbReference>
<dbReference type="Gene3D" id="3.30.70.270">
    <property type="match status" value="1"/>
</dbReference>
<keyword evidence="6" id="KW-0472">Membrane</keyword>
<dbReference type="CDD" id="cd01949">
    <property type="entry name" value="GGDEF"/>
    <property type="match status" value="1"/>
</dbReference>
<dbReference type="RefSeq" id="WP_169073577.1">
    <property type="nucleotide sequence ID" value="NZ_JABBXH010000001.1"/>
</dbReference>
<dbReference type="InterPro" id="IPR000160">
    <property type="entry name" value="GGDEF_dom"/>
</dbReference>
<feature type="domain" description="EAL" evidence="7">
    <location>
        <begin position="399"/>
        <end position="653"/>
    </location>
</feature>
<proteinExistence type="predicted"/>
<protein>
    <recommendedName>
        <fullName evidence="2">cyclic-guanylate-specific phosphodiesterase</fullName>
        <ecNumber evidence="2">3.1.4.52</ecNumber>
    </recommendedName>
</protein>
<organism evidence="9 10">
    <name type="scientific">Thalassotalea algicola</name>
    <dbReference type="NCBI Taxonomy" id="2716224"/>
    <lineage>
        <taxon>Bacteria</taxon>
        <taxon>Pseudomonadati</taxon>
        <taxon>Pseudomonadota</taxon>
        <taxon>Gammaproteobacteria</taxon>
        <taxon>Alteromonadales</taxon>
        <taxon>Colwelliaceae</taxon>
        <taxon>Thalassotalea</taxon>
    </lineage>
</organism>
<accession>A0A7Y0L9H7</accession>
<dbReference type="GO" id="GO:0071111">
    <property type="term" value="F:cyclic-guanylate-specific phosphodiesterase activity"/>
    <property type="evidence" value="ECO:0007669"/>
    <property type="project" value="UniProtKB-EC"/>
</dbReference>
<dbReference type="CDD" id="cd01948">
    <property type="entry name" value="EAL"/>
    <property type="match status" value="1"/>
</dbReference>
<feature type="coiled-coil region" evidence="5">
    <location>
        <begin position="95"/>
        <end position="138"/>
    </location>
</feature>
<dbReference type="SUPFAM" id="SSF141868">
    <property type="entry name" value="EAL domain-like"/>
    <property type="match status" value="1"/>
</dbReference>
<evidence type="ECO:0000256" key="2">
    <source>
        <dbReference type="ARBA" id="ARBA00012282"/>
    </source>
</evidence>
<dbReference type="PANTHER" id="PTHR44757">
    <property type="entry name" value="DIGUANYLATE CYCLASE DGCP"/>
    <property type="match status" value="1"/>
</dbReference>
<dbReference type="Proteomes" id="UP000568664">
    <property type="component" value="Unassembled WGS sequence"/>
</dbReference>
<sequence>MSDVKEAGIAKDPTLKLLYALSIGVVIFIAIVLFVLDGFNQQLRQQQDVILNYYDKSIAETFNLTEALQALKFELSANYGRPIHIDSPQKKAEQLKRILHKINLLQQRYQQLKFQQSVKRLNKQINQVIENLSRGELQEIRRYLDSAMHSARQINLLHQHERGNSTEQHYIEFSRVDSVIEAATLITVLIGLPLIAYILFRVKAGVQQLQYVHAKLLDTHKEVERHAYYDALTQLPNRRLFKEYLESAIENSARNGETYGVFYIDIDNFKRINDSLGHDIGDELLIEISQRILSCIRSTDMLSRIGGDEFNLLLVNVENDLKARQIAEKIIEKITKPAIIQGHEVNVSVSIGITLLPDDSRDFSTLLKYADLAMYHVKAVGKNSFKFFDKTLNDNAIANLKLEQKLKSAIERGAFELHYQPQFDIKTKRLIGFEALIRWYDDEQGNISPVVFIPLAEATGLIDKIGKWVITQVCKDINTLIAHTHANIRVAINISTRQLCNTELVKTLKESCEVHQVSPTNIEVEITESMLMDDIDEKKQLLQSLQNMGITVAIDDFGTGYSSFSYLKDLPVNTLKIDRTFIQHVCEQVKDEEIASGIIALAHSLQLKTVAEGVETQEQLSLLAQQSCDCCQGYLFSKPLPLIDIVNINYDGIRQSTN</sequence>
<evidence type="ECO:0000259" key="7">
    <source>
        <dbReference type="PROSITE" id="PS50883"/>
    </source>
</evidence>
<dbReference type="Pfam" id="PF00563">
    <property type="entry name" value="EAL"/>
    <property type="match status" value="1"/>
</dbReference>
<dbReference type="NCBIfam" id="TIGR00254">
    <property type="entry name" value="GGDEF"/>
    <property type="match status" value="1"/>
</dbReference>
<dbReference type="Pfam" id="PF00990">
    <property type="entry name" value="GGDEF"/>
    <property type="match status" value="1"/>
</dbReference>
<evidence type="ECO:0000256" key="3">
    <source>
        <dbReference type="ARBA" id="ARBA00022636"/>
    </source>
</evidence>
<evidence type="ECO:0000256" key="1">
    <source>
        <dbReference type="ARBA" id="ARBA00001946"/>
    </source>
</evidence>
<keyword evidence="10" id="KW-1185">Reference proteome</keyword>
<dbReference type="AlphaFoldDB" id="A0A7Y0L9H7"/>
<dbReference type="InterPro" id="IPR043128">
    <property type="entry name" value="Rev_trsase/Diguanyl_cyclase"/>
</dbReference>
<evidence type="ECO:0000313" key="9">
    <source>
        <dbReference type="EMBL" id="NMP30247.1"/>
    </source>
</evidence>
<comment type="cofactor">
    <cofactor evidence="1">
        <name>Mg(2+)</name>
        <dbReference type="ChEBI" id="CHEBI:18420"/>
    </cofactor>
</comment>
<dbReference type="InterPro" id="IPR052155">
    <property type="entry name" value="Biofilm_reg_signaling"/>
</dbReference>
<dbReference type="PROSITE" id="PS50887">
    <property type="entry name" value="GGDEF"/>
    <property type="match status" value="1"/>
</dbReference>
<feature type="transmembrane region" description="Helical" evidence="6">
    <location>
        <begin position="17"/>
        <end position="36"/>
    </location>
</feature>
<dbReference type="PROSITE" id="PS50883">
    <property type="entry name" value="EAL"/>
    <property type="match status" value="1"/>
</dbReference>
<keyword evidence="3" id="KW-0973">c-di-GMP</keyword>
<keyword evidence="6" id="KW-0812">Transmembrane</keyword>
<dbReference type="SMART" id="SM00267">
    <property type="entry name" value="GGDEF"/>
    <property type="match status" value="1"/>
</dbReference>
<gene>
    <name evidence="9" type="ORF">HII17_01625</name>
</gene>
<dbReference type="Gene3D" id="3.20.20.450">
    <property type="entry name" value="EAL domain"/>
    <property type="match status" value="1"/>
</dbReference>
<dbReference type="InterPro" id="IPR035919">
    <property type="entry name" value="EAL_sf"/>
</dbReference>
<feature type="domain" description="GGDEF" evidence="8">
    <location>
        <begin position="257"/>
        <end position="390"/>
    </location>
</feature>
<dbReference type="InterPro" id="IPR001633">
    <property type="entry name" value="EAL_dom"/>
</dbReference>
<dbReference type="InterPro" id="IPR029787">
    <property type="entry name" value="Nucleotide_cyclase"/>
</dbReference>
<dbReference type="SMART" id="SM00052">
    <property type="entry name" value="EAL"/>
    <property type="match status" value="1"/>
</dbReference>
<dbReference type="FunFam" id="3.20.20.450:FF:000001">
    <property type="entry name" value="Cyclic di-GMP phosphodiesterase yahA"/>
    <property type="match status" value="1"/>
</dbReference>
<evidence type="ECO:0000256" key="6">
    <source>
        <dbReference type="SAM" id="Phobius"/>
    </source>
</evidence>
<dbReference type="PANTHER" id="PTHR44757:SF2">
    <property type="entry name" value="BIOFILM ARCHITECTURE MAINTENANCE PROTEIN MBAA"/>
    <property type="match status" value="1"/>
</dbReference>
<keyword evidence="6" id="KW-1133">Transmembrane helix</keyword>
<reference evidence="9 10" key="1">
    <citation type="submission" date="2020-04" db="EMBL/GenBank/DDBJ databases">
        <title>Thalassotalea sp. M1531, isolated from the surface of marine red alga.</title>
        <authorList>
            <person name="Pang L."/>
            <person name="Lu D.-C."/>
        </authorList>
    </citation>
    <scope>NUCLEOTIDE SEQUENCE [LARGE SCALE GENOMIC DNA]</scope>
    <source>
        <strain evidence="9 10">M1531</strain>
    </source>
</reference>
<evidence type="ECO:0000256" key="5">
    <source>
        <dbReference type="SAM" id="Coils"/>
    </source>
</evidence>
<keyword evidence="5" id="KW-0175">Coiled coil</keyword>
<evidence type="ECO:0000259" key="8">
    <source>
        <dbReference type="PROSITE" id="PS50887"/>
    </source>
</evidence>
<evidence type="ECO:0000256" key="4">
    <source>
        <dbReference type="ARBA" id="ARBA00051114"/>
    </source>
</evidence>
<comment type="catalytic activity">
    <reaction evidence="4">
        <text>3',3'-c-di-GMP + H2O = 5'-phosphoguanylyl(3'-&gt;5')guanosine + H(+)</text>
        <dbReference type="Rhea" id="RHEA:24902"/>
        <dbReference type="ChEBI" id="CHEBI:15377"/>
        <dbReference type="ChEBI" id="CHEBI:15378"/>
        <dbReference type="ChEBI" id="CHEBI:58754"/>
        <dbReference type="ChEBI" id="CHEBI:58805"/>
        <dbReference type="EC" id="3.1.4.52"/>
    </reaction>
    <physiologicalReaction direction="left-to-right" evidence="4">
        <dbReference type="Rhea" id="RHEA:24903"/>
    </physiologicalReaction>
</comment>
<dbReference type="EMBL" id="JABBXH010000001">
    <property type="protein sequence ID" value="NMP30247.1"/>
    <property type="molecule type" value="Genomic_DNA"/>
</dbReference>